<comment type="similarity">
    <text evidence="2">Belongs to the SCC4/mau-2 family.</text>
</comment>
<keyword evidence="4" id="KW-0498">Mitosis</keyword>
<dbReference type="GO" id="GO:0007059">
    <property type="term" value="P:chromosome segregation"/>
    <property type="evidence" value="ECO:0007669"/>
    <property type="project" value="UniProtKB-KW"/>
</dbReference>
<dbReference type="InterPro" id="IPR019440">
    <property type="entry name" value="MAU2"/>
</dbReference>
<evidence type="ECO:0000256" key="6">
    <source>
        <dbReference type="ARBA" id="ARBA00023242"/>
    </source>
</evidence>
<keyword evidence="3" id="KW-0132">Cell division</keyword>
<proteinExistence type="inferred from homology"/>
<name>A0AAD9I8G3_9PEZI</name>
<reference evidence="8" key="1">
    <citation type="journal article" date="2023" name="Mol. Plant Microbe Interact.">
        <title>Elucidating the Obligate Nature and Biological Capacity of an Invasive Fungal Corn Pathogen.</title>
        <authorList>
            <person name="MacCready J.S."/>
            <person name="Roggenkamp E.M."/>
            <person name="Gdanetz K."/>
            <person name="Chilvers M.I."/>
        </authorList>
    </citation>
    <scope>NUCLEOTIDE SEQUENCE</scope>
    <source>
        <strain evidence="8">PM02</strain>
    </source>
</reference>
<gene>
    <name evidence="8" type="ORF">P8C59_006896</name>
</gene>
<dbReference type="AlphaFoldDB" id="A0AAD9I8G3"/>
<keyword evidence="5" id="KW-0159">Chromosome partition</keyword>
<protein>
    <submittedName>
        <fullName evidence="8">Uncharacterized protein</fullName>
    </submittedName>
</protein>
<dbReference type="Proteomes" id="UP001217918">
    <property type="component" value="Unassembled WGS sequence"/>
</dbReference>
<sequence length="279" mass="31398">MMEAETALTEGISVCAKHRLLDLVYCMQFLLMKVLFQRNPKAALKSIDTHIANCTTFKHAHWVYAFRFLKASFYLQSGVANDHHALENLRKIASIAEERGDLAIYVMSHLLEGLAHLTTMKDDAVSRIHTCLAAAGKLQLQQSTQLPQIELMRTFLDFACSMHKKSYSVSLKKLSVLQEMMAKMDSSHWGSNDELLLPVKKQANASHTISDDTRDIIRQGQADDVLVIPVLRRQEYRAIVTTFISIVQLSTQRDAKTKSLIDHGANTIISLQDATSSWP</sequence>
<dbReference type="EMBL" id="JAQQPM010000006">
    <property type="protein sequence ID" value="KAK2072549.1"/>
    <property type="molecule type" value="Genomic_DNA"/>
</dbReference>
<evidence type="ECO:0000256" key="1">
    <source>
        <dbReference type="ARBA" id="ARBA00004123"/>
    </source>
</evidence>
<comment type="caution">
    <text evidence="8">The sequence shown here is derived from an EMBL/GenBank/DDBJ whole genome shotgun (WGS) entry which is preliminary data.</text>
</comment>
<dbReference type="PANTHER" id="PTHR21394">
    <property type="entry name" value="MAU2 CHROMATID COHESION FACTOR HOMOLOG"/>
    <property type="match status" value="1"/>
</dbReference>
<dbReference type="GO" id="GO:0007064">
    <property type="term" value="P:mitotic sister chromatid cohesion"/>
    <property type="evidence" value="ECO:0007669"/>
    <property type="project" value="InterPro"/>
</dbReference>
<keyword evidence="6" id="KW-0539">Nucleus</keyword>
<evidence type="ECO:0000313" key="9">
    <source>
        <dbReference type="Proteomes" id="UP001217918"/>
    </source>
</evidence>
<evidence type="ECO:0000256" key="3">
    <source>
        <dbReference type="ARBA" id="ARBA00022618"/>
    </source>
</evidence>
<organism evidence="8 9">
    <name type="scientific">Phyllachora maydis</name>
    <dbReference type="NCBI Taxonomy" id="1825666"/>
    <lineage>
        <taxon>Eukaryota</taxon>
        <taxon>Fungi</taxon>
        <taxon>Dikarya</taxon>
        <taxon>Ascomycota</taxon>
        <taxon>Pezizomycotina</taxon>
        <taxon>Sordariomycetes</taxon>
        <taxon>Sordariomycetidae</taxon>
        <taxon>Phyllachorales</taxon>
        <taxon>Phyllachoraceae</taxon>
        <taxon>Phyllachora</taxon>
    </lineage>
</organism>
<comment type="subcellular location">
    <subcellularLocation>
        <location evidence="1">Nucleus</location>
    </subcellularLocation>
</comment>
<keyword evidence="9" id="KW-1185">Reference proteome</keyword>
<keyword evidence="7" id="KW-0131">Cell cycle</keyword>
<dbReference type="Pfam" id="PF10345">
    <property type="entry name" value="Cohesin_load"/>
    <property type="match status" value="1"/>
</dbReference>
<evidence type="ECO:0000256" key="2">
    <source>
        <dbReference type="ARBA" id="ARBA00008585"/>
    </source>
</evidence>
<dbReference type="GO" id="GO:0051301">
    <property type="term" value="P:cell division"/>
    <property type="evidence" value="ECO:0007669"/>
    <property type="project" value="UniProtKB-KW"/>
</dbReference>
<evidence type="ECO:0000256" key="7">
    <source>
        <dbReference type="ARBA" id="ARBA00023306"/>
    </source>
</evidence>
<evidence type="ECO:0000256" key="4">
    <source>
        <dbReference type="ARBA" id="ARBA00022776"/>
    </source>
</evidence>
<evidence type="ECO:0000256" key="5">
    <source>
        <dbReference type="ARBA" id="ARBA00022829"/>
    </source>
</evidence>
<evidence type="ECO:0000313" key="8">
    <source>
        <dbReference type="EMBL" id="KAK2072549.1"/>
    </source>
</evidence>
<dbReference type="GO" id="GO:0005634">
    <property type="term" value="C:nucleus"/>
    <property type="evidence" value="ECO:0007669"/>
    <property type="project" value="UniProtKB-SubCell"/>
</dbReference>
<accession>A0AAD9I8G3</accession>